<proteinExistence type="predicted"/>
<sequence>MSEDLAKALDRLAELLTIKTAEAAAVSKAADGASSSQVEGVQKLELTPNEVKLEGVSNYLSWSRRGLLLLKMKALEGYVLGEVDEPVEKKSVEWKKWSTTDSGILAWLLSSLSPSVAASVEALPTAKEVWEALSQMYSGKGNVMLVSQLEDRVHDLTQGEKPVVTYVAELKQLWADLDHLDPLVLAHPECVVAAKKWVEGRRVLKFLKGLNPKFENRRASLMHETRLPSLEAAIAAIGQEETRLKSNEKEEFTQRPAYLVSERQETRDCYNCGVNGHLSHQCTAPPRRGRGGFRGGGRYGRGYYRGGRGRNGGSYYHNSGGSQGVARANMTVMEGGQSAGTQIQGSVIEGEGKKGEQQGETSFGQFAHFVYTKGNIDNVSLAAHKLDSDWVLDSGASKHVTGNIREFELYNQYPSTYHETIQTVNGTAQPIKGVGVVQCSSSIKLSSVLHVPAFPVNLISLSNLVDQLDCRITLDKYMCLIQERRTGRKLGDGIKRRGLWYLDQEQPEMLGYSMVLAAVQGDKECKAMIHHCRMGHISFDKMNKVFPDVMSGVDMSKLKCDACEYAKHTRTSYVSKGLRSIAPFTLVHSDVWTCPIMSISGMKYFVTFIDCYTRMTWVYLLRHKDEVFQCFQDFCAYVNTQFKVQVQVLRTDNGTEYVNKRFGGFLSEKGIMHQTSCPDTPPQNGVAERKNRHVLEVTRSLMYTMNVPKFLWSEAVLTATFLINRMPSRIMGMKSPCELLFGENKFPVTPKVFGCTCFVRDHRPTVSKLDPKAVRCIFIGYPPGQQGYKCWNPTERRTFVSMDVTFRESEPFYGEKTDLSMLFEGLDHLSPTTDGQEGESTVTPAVVAPHATNGQPPSLTIGSPLTISAPEIGDARTSAQPQGQEPPLQVYSRRRRRENAEQGENDEHGEDNYQIQQEPQMQEEEQSPQGSPSSAPMDENSSVTEGSADLPIALRKGIRAATSRPVKRYGFNVHDISNYVSYEALSPSYRAFVTSLQLVNIPTDWKVAQQDAKWCAAMREELEALRKNQT</sequence>
<keyword evidence="2" id="KW-1185">Reference proteome</keyword>
<evidence type="ECO:0000313" key="2">
    <source>
        <dbReference type="Proteomes" id="UP001732700"/>
    </source>
</evidence>
<reference evidence="1" key="1">
    <citation type="submission" date="2021-05" db="EMBL/GenBank/DDBJ databases">
        <authorList>
            <person name="Scholz U."/>
            <person name="Mascher M."/>
            <person name="Fiebig A."/>
        </authorList>
    </citation>
    <scope>NUCLEOTIDE SEQUENCE [LARGE SCALE GENOMIC DNA]</scope>
</reference>
<name>A0ACD5X138_AVESA</name>
<accession>A0ACD5X138</accession>
<dbReference type="EnsemblPlants" id="AVESA.00010b.r2.4CG1305210.1">
    <property type="protein sequence ID" value="AVESA.00010b.r2.4CG1305210.1.CDS.1"/>
    <property type="gene ID" value="AVESA.00010b.r2.4CG1305210"/>
</dbReference>
<organism evidence="1 2">
    <name type="scientific">Avena sativa</name>
    <name type="common">Oat</name>
    <dbReference type="NCBI Taxonomy" id="4498"/>
    <lineage>
        <taxon>Eukaryota</taxon>
        <taxon>Viridiplantae</taxon>
        <taxon>Streptophyta</taxon>
        <taxon>Embryophyta</taxon>
        <taxon>Tracheophyta</taxon>
        <taxon>Spermatophyta</taxon>
        <taxon>Magnoliopsida</taxon>
        <taxon>Liliopsida</taxon>
        <taxon>Poales</taxon>
        <taxon>Poaceae</taxon>
        <taxon>BOP clade</taxon>
        <taxon>Pooideae</taxon>
        <taxon>Poodae</taxon>
        <taxon>Poeae</taxon>
        <taxon>Poeae Chloroplast Group 1 (Aveneae type)</taxon>
        <taxon>Aveninae</taxon>
        <taxon>Avena</taxon>
    </lineage>
</organism>
<dbReference type="Proteomes" id="UP001732700">
    <property type="component" value="Chromosome 4C"/>
</dbReference>
<evidence type="ECO:0000313" key="1">
    <source>
        <dbReference type="EnsemblPlants" id="AVESA.00010b.r2.4CG1305210.1.CDS.1"/>
    </source>
</evidence>
<protein>
    <submittedName>
        <fullName evidence="1">Uncharacterized protein</fullName>
    </submittedName>
</protein>
<reference evidence="1" key="2">
    <citation type="submission" date="2025-09" db="UniProtKB">
        <authorList>
            <consortium name="EnsemblPlants"/>
        </authorList>
    </citation>
    <scope>IDENTIFICATION</scope>
</reference>